<evidence type="ECO:0000256" key="7">
    <source>
        <dbReference type="ARBA" id="ARBA00022840"/>
    </source>
</evidence>
<proteinExistence type="inferred from homology"/>
<keyword evidence="3" id="KW-0597">Phosphoprotein</keyword>
<protein>
    <recommendedName>
        <fullName evidence="10">Protein-serine/threonine kinase</fullName>
        <ecNumber evidence="10">2.7.11.-</ecNumber>
    </recommendedName>
</protein>
<sequence length="454" mass="49981">MADLLSRGWRPVLRFRSERVRWYTSVASFPPAVPTWSHPPSSAQISDEEINRLAARPRRPVTLADLVKHGRPPLSPNALLSSANYTLALLPPRLAHRIQCLRNLPFIVVSNPHISQIYNNYLHSISTLLPYHKRHITTLQEEEQFTETMADLVHTHNNTIPILARGFLECRKYITPSEVTKFLEQHLRARIGTRLIAEQHIALHMASQPGSYEEKGVSPYIGVIDTALRPAEIIRNCDAFVSEICELKYGVRPSLILNGEVDAEFAHVPVHLEYIVTELLKNAYRATVESGNERKPVEITIAAAPNAPHTKLEALKSLLVSQDTSHDFSQEGLTEYCNTEGDAIPLNSAAQSITIRIRDQGGGIAPDILPNIWAFNFTTFSNNRTSNADNDNIDALNAISGSGGGNSSSIAGLGYGLPLGRAYAEYFGGGIAVESLYGFGTDVYLSLQGVGKIS</sequence>
<dbReference type="PANTHER" id="PTHR11947:SF20">
    <property type="entry name" value="[3-METHYL-2-OXOBUTANOATE DEHYDROGENASE [LIPOAMIDE]] KINASE, MITOCHONDRIAL"/>
    <property type="match status" value="1"/>
</dbReference>
<dbReference type="InterPro" id="IPR004358">
    <property type="entry name" value="Sig_transdc_His_kin-like_C"/>
</dbReference>
<evidence type="ECO:0000256" key="9">
    <source>
        <dbReference type="ARBA" id="ARBA00023128"/>
    </source>
</evidence>
<dbReference type="Proteomes" id="UP000606974">
    <property type="component" value="Unassembled WGS sequence"/>
</dbReference>
<dbReference type="Gene3D" id="1.20.140.20">
    <property type="entry name" value="Alpha-ketoacid/pyruvate dehydrogenase kinase, N-terminal domain"/>
    <property type="match status" value="1"/>
</dbReference>
<reference evidence="12" key="1">
    <citation type="submission" date="2020-02" db="EMBL/GenBank/DDBJ databases">
        <authorList>
            <person name="Palmer J.M."/>
        </authorList>
    </citation>
    <scope>NUCLEOTIDE SEQUENCE</scope>
    <source>
        <strain evidence="12">EPUS1.4</strain>
        <tissue evidence="12">Thallus</tissue>
    </source>
</reference>
<evidence type="ECO:0000256" key="1">
    <source>
        <dbReference type="ARBA" id="ARBA00004305"/>
    </source>
</evidence>
<dbReference type="SUPFAM" id="SSF55874">
    <property type="entry name" value="ATPase domain of HSP90 chaperone/DNA topoisomerase II/histidine kinase"/>
    <property type="match status" value="1"/>
</dbReference>
<dbReference type="OrthoDB" id="3264224at2759"/>
<gene>
    <name evidence="12" type="ORF">GJ744_003078</name>
</gene>
<dbReference type="InterPro" id="IPR036784">
    <property type="entry name" value="AK/P_DHK_N_sf"/>
</dbReference>
<dbReference type="InterPro" id="IPR036890">
    <property type="entry name" value="HATPase_C_sf"/>
</dbReference>
<comment type="subcellular location">
    <subcellularLocation>
        <location evidence="1 10">Mitochondrion matrix</location>
    </subcellularLocation>
</comment>
<evidence type="ECO:0000256" key="4">
    <source>
        <dbReference type="ARBA" id="ARBA00022679"/>
    </source>
</evidence>
<dbReference type="PRINTS" id="PR00344">
    <property type="entry name" value="BCTRLSENSOR"/>
</dbReference>
<comment type="similarity">
    <text evidence="2 10">Belongs to the PDK/BCKDK protein kinase family.</text>
</comment>
<dbReference type="GO" id="GO:0005759">
    <property type="term" value="C:mitochondrial matrix"/>
    <property type="evidence" value="ECO:0007669"/>
    <property type="project" value="UniProtKB-SubCell"/>
</dbReference>
<dbReference type="InterPro" id="IPR003594">
    <property type="entry name" value="HATPase_dom"/>
</dbReference>
<dbReference type="SUPFAM" id="SSF69012">
    <property type="entry name" value="alpha-ketoacid dehydrogenase kinase, N-terminal domain"/>
    <property type="match status" value="1"/>
</dbReference>
<evidence type="ECO:0000313" key="13">
    <source>
        <dbReference type="Proteomes" id="UP000606974"/>
    </source>
</evidence>
<dbReference type="GO" id="GO:0004740">
    <property type="term" value="F:pyruvate dehydrogenase (acetyl-transferring) kinase activity"/>
    <property type="evidence" value="ECO:0007669"/>
    <property type="project" value="TreeGrafter"/>
</dbReference>
<evidence type="ECO:0000256" key="10">
    <source>
        <dbReference type="RuleBase" id="RU366032"/>
    </source>
</evidence>
<keyword evidence="9 10" id="KW-0496">Mitochondrion</keyword>
<keyword evidence="13" id="KW-1185">Reference proteome</keyword>
<evidence type="ECO:0000259" key="11">
    <source>
        <dbReference type="PROSITE" id="PS50109"/>
    </source>
</evidence>
<comment type="caution">
    <text evidence="12">The sequence shown here is derived from an EMBL/GenBank/DDBJ whole genome shotgun (WGS) entry which is preliminary data.</text>
</comment>
<evidence type="ECO:0000256" key="6">
    <source>
        <dbReference type="ARBA" id="ARBA00022777"/>
    </source>
</evidence>
<dbReference type="Pfam" id="PF10436">
    <property type="entry name" value="BCDHK_Adom3"/>
    <property type="match status" value="1"/>
</dbReference>
<keyword evidence="4 10" id="KW-0808">Transferase</keyword>
<dbReference type="Pfam" id="PF02518">
    <property type="entry name" value="HATPase_c"/>
    <property type="match status" value="1"/>
</dbReference>
<keyword evidence="5 10" id="KW-0547">Nucleotide-binding</keyword>
<keyword evidence="8" id="KW-0809">Transit peptide</keyword>
<dbReference type="PANTHER" id="PTHR11947">
    <property type="entry name" value="PYRUVATE DEHYDROGENASE KINASE"/>
    <property type="match status" value="1"/>
</dbReference>
<evidence type="ECO:0000256" key="2">
    <source>
        <dbReference type="ARBA" id="ARBA00006155"/>
    </source>
</evidence>
<feature type="domain" description="Histidine kinase" evidence="11">
    <location>
        <begin position="269"/>
        <end position="451"/>
    </location>
</feature>
<dbReference type="InterPro" id="IPR039028">
    <property type="entry name" value="BCKD/PDK"/>
</dbReference>
<accession>A0A8H7AMC1</accession>
<dbReference type="EC" id="2.7.11.-" evidence="10"/>
<dbReference type="SMART" id="SM00387">
    <property type="entry name" value="HATPase_c"/>
    <property type="match status" value="1"/>
</dbReference>
<dbReference type="Gene3D" id="3.30.565.10">
    <property type="entry name" value="Histidine kinase-like ATPase, C-terminal domain"/>
    <property type="match status" value="1"/>
</dbReference>
<name>A0A8H7AMC1_9EURO</name>
<dbReference type="PROSITE" id="PS50109">
    <property type="entry name" value="HIS_KIN"/>
    <property type="match status" value="1"/>
</dbReference>
<dbReference type="EMBL" id="JAACFV010000016">
    <property type="protein sequence ID" value="KAF7511845.1"/>
    <property type="molecule type" value="Genomic_DNA"/>
</dbReference>
<keyword evidence="6 10" id="KW-0418">Kinase</keyword>
<dbReference type="AlphaFoldDB" id="A0A8H7AMC1"/>
<keyword evidence="7 10" id="KW-0067">ATP-binding</keyword>
<dbReference type="GO" id="GO:0005524">
    <property type="term" value="F:ATP binding"/>
    <property type="evidence" value="ECO:0007669"/>
    <property type="project" value="UniProtKB-UniRule"/>
</dbReference>
<dbReference type="GO" id="GO:0010906">
    <property type="term" value="P:regulation of glucose metabolic process"/>
    <property type="evidence" value="ECO:0007669"/>
    <property type="project" value="TreeGrafter"/>
</dbReference>
<evidence type="ECO:0000256" key="3">
    <source>
        <dbReference type="ARBA" id="ARBA00022553"/>
    </source>
</evidence>
<evidence type="ECO:0000256" key="5">
    <source>
        <dbReference type="ARBA" id="ARBA00022741"/>
    </source>
</evidence>
<organism evidence="12 13">
    <name type="scientific">Endocarpon pusillum</name>
    <dbReference type="NCBI Taxonomy" id="364733"/>
    <lineage>
        <taxon>Eukaryota</taxon>
        <taxon>Fungi</taxon>
        <taxon>Dikarya</taxon>
        <taxon>Ascomycota</taxon>
        <taxon>Pezizomycotina</taxon>
        <taxon>Eurotiomycetes</taxon>
        <taxon>Chaetothyriomycetidae</taxon>
        <taxon>Verrucariales</taxon>
        <taxon>Verrucariaceae</taxon>
        <taxon>Endocarpon</taxon>
    </lineage>
</organism>
<dbReference type="InterPro" id="IPR005467">
    <property type="entry name" value="His_kinase_dom"/>
</dbReference>
<dbReference type="InterPro" id="IPR018955">
    <property type="entry name" value="BCDHK/PDK_N"/>
</dbReference>
<evidence type="ECO:0000256" key="8">
    <source>
        <dbReference type="ARBA" id="ARBA00022946"/>
    </source>
</evidence>
<evidence type="ECO:0000313" key="12">
    <source>
        <dbReference type="EMBL" id="KAF7511845.1"/>
    </source>
</evidence>